<evidence type="ECO:0000256" key="2">
    <source>
        <dbReference type="ARBA" id="ARBA00022723"/>
    </source>
</evidence>
<evidence type="ECO:0000256" key="3">
    <source>
        <dbReference type="ARBA" id="ARBA00023004"/>
    </source>
</evidence>
<evidence type="ECO:0000256" key="5">
    <source>
        <dbReference type="SAM" id="SignalP"/>
    </source>
</evidence>
<protein>
    <submittedName>
        <fullName evidence="7">Sulfur oxidation c-type cytochrome SoxX</fullName>
    </submittedName>
</protein>
<keyword evidence="1 4" id="KW-0349">Heme</keyword>
<dbReference type="PIRSF" id="PIRSF024608">
    <property type="entry name" value="UCP024608"/>
    <property type="match status" value="1"/>
</dbReference>
<keyword evidence="3 4" id="KW-0408">Iron</keyword>
<dbReference type="OrthoDB" id="9808312at2"/>
<feature type="domain" description="Cytochrome c" evidence="6">
    <location>
        <begin position="107"/>
        <end position="214"/>
    </location>
</feature>
<proteinExistence type="predicted"/>
<keyword evidence="5" id="KW-0732">Signal</keyword>
<dbReference type="KEGG" id="pstg:E8M01_30450"/>
<dbReference type="InterPro" id="IPR030999">
    <property type="entry name" value="Thiosulf_SoxX"/>
</dbReference>
<dbReference type="RefSeq" id="WP_136963591.1">
    <property type="nucleotide sequence ID" value="NZ_CP039690.1"/>
</dbReference>
<dbReference type="Pfam" id="PF00034">
    <property type="entry name" value="Cytochrom_C"/>
    <property type="match status" value="1"/>
</dbReference>
<dbReference type="Gene3D" id="1.10.760.10">
    <property type="entry name" value="Cytochrome c-like domain"/>
    <property type="match status" value="1"/>
</dbReference>
<dbReference type="GO" id="GO:0046872">
    <property type="term" value="F:metal ion binding"/>
    <property type="evidence" value="ECO:0007669"/>
    <property type="project" value="UniProtKB-KW"/>
</dbReference>
<dbReference type="Proteomes" id="UP000298781">
    <property type="component" value="Chromosome"/>
</dbReference>
<name>A0A4D7BK78_9HYPH</name>
<evidence type="ECO:0000313" key="8">
    <source>
        <dbReference type="Proteomes" id="UP000298781"/>
    </source>
</evidence>
<dbReference type="InterPro" id="IPR036909">
    <property type="entry name" value="Cyt_c-like_dom_sf"/>
</dbReference>
<dbReference type="EMBL" id="CP039690">
    <property type="protein sequence ID" value="QCI68172.1"/>
    <property type="molecule type" value="Genomic_DNA"/>
</dbReference>
<feature type="signal peptide" evidence="5">
    <location>
        <begin position="1"/>
        <end position="31"/>
    </location>
</feature>
<reference evidence="7 8" key="1">
    <citation type="submission" date="2019-04" db="EMBL/GenBank/DDBJ databases">
        <title>Phreatobacter aquaticus sp. nov.</title>
        <authorList>
            <person name="Choi A."/>
        </authorList>
    </citation>
    <scope>NUCLEOTIDE SEQUENCE [LARGE SCALE GENOMIC DNA]</scope>
    <source>
        <strain evidence="7 8">KCTC 52518</strain>
    </source>
</reference>
<dbReference type="AlphaFoldDB" id="A0A4D7BK78"/>
<accession>A0A4D7BK78</accession>
<evidence type="ECO:0000256" key="1">
    <source>
        <dbReference type="ARBA" id="ARBA00022617"/>
    </source>
</evidence>
<evidence type="ECO:0000259" key="6">
    <source>
        <dbReference type="PROSITE" id="PS51007"/>
    </source>
</evidence>
<dbReference type="GO" id="GO:0009055">
    <property type="term" value="F:electron transfer activity"/>
    <property type="evidence" value="ECO:0007669"/>
    <property type="project" value="InterPro"/>
</dbReference>
<dbReference type="InterPro" id="IPR016823">
    <property type="entry name" value="Thiosulf_SoxX_II"/>
</dbReference>
<organism evidence="7 8">
    <name type="scientific">Phreatobacter stygius</name>
    <dbReference type="NCBI Taxonomy" id="1940610"/>
    <lineage>
        <taxon>Bacteria</taxon>
        <taxon>Pseudomonadati</taxon>
        <taxon>Pseudomonadota</taxon>
        <taxon>Alphaproteobacteria</taxon>
        <taxon>Hyphomicrobiales</taxon>
        <taxon>Phreatobacteraceae</taxon>
        <taxon>Phreatobacter</taxon>
    </lineage>
</organism>
<gene>
    <name evidence="7" type="primary">soxX</name>
    <name evidence="7" type="ORF">E8M01_30450</name>
</gene>
<dbReference type="GO" id="GO:0020037">
    <property type="term" value="F:heme binding"/>
    <property type="evidence" value="ECO:0007669"/>
    <property type="project" value="InterPro"/>
</dbReference>
<keyword evidence="2 4" id="KW-0479">Metal-binding</keyword>
<sequence>MTINRSIRPISVRLASVALGVLLLSAAPALAQTAAAPAAPVDPARVDQIIRGTFTRAPAEWQARVELDATQRTCTERRNQVSGPEADAIQSRERATVVLPQDGRFLGDWRRGFQVANSGRGGQFSDPANTVTGGNCYACHQMDPKELSFGTLGPSLAAYGRDRNYDPELIREAYIKIYNSQAAVACSNMPRFGATKFLSVDQIRDVLAYLFDRESPVNK</sequence>
<evidence type="ECO:0000256" key="4">
    <source>
        <dbReference type="PROSITE-ProRule" id="PRU00433"/>
    </source>
</evidence>
<keyword evidence="8" id="KW-1185">Reference proteome</keyword>
<dbReference type="NCBIfam" id="TIGR04485">
    <property type="entry name" value="thiosulf_SoxX"/>
    <property type="match status" value="1"/>
</dbReference>
<dbReference type="PROSITE" id="PS51007">
    <property type="entry name" value="CYTC"/>
    <property type="match status" value="1"/>
</dbReference>
<dbReference type="SUPFAM" id="SSF46626">
    <property type="entry name" value="Cytochrome c"/>
    <property type="match status" value="1"/>
</dbReference>
<feature type="chain" id="PRO_5020717623" evidence="5">
    <location>
        <begin position="32"/>
        <end position="219"/>
    </location>
</feature>
<evidence type="ECO:0000313" key="7">
    <source>
        <dbReference type="EMBL" id="QCI68172.1"/>
    </source>
</evidence>
<dbReference type="InterPro" id="IPR009056">
    <property type="entry name" value="Cyt_c-like_dom"/>
</dbReference>